<gene>
    <name evidence="4" type="ORF">GCM10023187_54830</name>
</gene>
<dbReference type="InterPro" id="IPR000182">
    <property type="entry name" value="GNAT_dom"/>
</dbReference>
<dbReference type="InterPro" id="IPR013653">
    <property type="entry name" value="GCN5-like_dom"/>
</dbReference>
<dbReference type="InterPro" id="IPR016181">
    <property type="entry name" value="Acyl_CoA_acyltransferase"/>
</dbReference>
<evidence type="ECO:0000313" key="5">
    <source>
        <dbReference type="Proteomes" id="UP001500936"/>
    </source>
</evidence>
<organism evidence="4 5">
    <name type="scientific">Nibrella viscosa</name>
    <dbReference type="NCBI Taxonomy" id="1084524"/>
    <lineage>
        <taxon>Bacteria</taxon>
        <taxon>Pseudomonadati</taxon>
        <taxon>Bacteroidota</taxon>
        <taxon>Cytophagia</taxon>
        <taxon>Cytophagales</taxon>
        <taxon>Spirosomataceae</taxon>
        <taxon>Nibrella</taxon>
    </lineage>
</organism>
<dbReference type="Proteomes" id="UP001500936">
    <property type="component" value="Unassembled WGS sequence"/>
</dbReference>
<dbReference type="RefSeq" id="WP_345271275.1">
    <property type="nucleotide sequence ID" value="NZ_BAABHB010000019.1"/>
</dbReference>
<dbReference type="Pfam" id="PF08445">
    <property type="entry name" value="FR47"/>
    <property type="match status" value="1"/>
</dbReference>
<name>A0ABP8L0Y1_9BACT</name>
<evidence type="ECO:0000313" key="4">
    <source>
        <dbReference type="EMBL" id="GAA4419976.1"/>
    </source>
</evidence>
<keyword evidence="2" id="KW-0012">Acyltransferase</keyword>
<dbReference type="PANTHER" id="PTHR43420:SF3">
    <property type="entry name" value="N-ACETYLTRANSFERASE DOMAIN-CONTAINING PROTEIN"/>
    <property type="match status" value="1"/>
</dbReference>
<evidence type="ECO:0000256" key="1">
    <source>
        <dbReference type="ARBA" id="ARBA00022679"/>
    </source>
</evidence>
<dbReference type="PROSITE" id="PS51186">
    <property type="entry name" value="GNAT"/>
    <property type="match status" value="1"/>
</dbReference>
<dbReference type="EMBL" id="BAABHB010000019">
    <property type="protein sequence ID" value="GAA4419976.1"/>
    <property type="molecule type" value="Genomic_DNA"/>
</dbReference>
<evidence type="ECO:0000256" key="2">
    <source>
        <dbReference type="ARBA" id="ARBA00023315"/>
    </source>
</evidence>
<feature type="domain" description="N-acetyltransferase" evidence="3">
    <location>
        <begin position="99"/>
        <end position="228"/>
    </location>
</feature>
<reference evidence="5" key="1">
    <citation type="journal article" date="2019" name="Int. J. Syst. Evol. Microbiol.">
        <title>The Global Catalogue of Microorganisms (GCM) 10K type strain sequencing project: providing services to taxonomists for standard genome sequencing and annotation.</title>
        <authorList>
            <consortium name="The Broad Institute Genomics Platform"/>
            <consortium name="The Broad Institute Genome Sequencing Center for Infectious Disease"/>
            <person name="Wu L."/>
            <person name="Ma J."/>
        </authorList>
    </citation>
    <scope>NUCLEOTIDE SEQUENCE [LARGE SCALE GENOMIC DNA]</scope>
    <source>
        <strain evidence="5">JCM 17925</strain>
    </source>
</reference>
<accession>A0ABP8L0Y1</accession>
<evidence type="ECO:0000259" key="3">
    <source>
        <dbReference type="PROSITE" id="PS51186"/>
    </source>
</evidence>
<keyword evidence="1" id="KW-0808">Transferase</keyword>
<sequence length="228" mass="25606">MTHILDNPIWHALITGNKPLAYGSGNARYLKRDVGIFAGLKTNSDSDLTDLHALMPPKSLIVLFTADELTIPTGWRVELTKPILQMVYQPQQAQLVKDIDLVRLRDQDIPAMLELTALTKPGPFLPRTIELGNYEGIFQDNKLVAMAGQRLQPDPYTEISAVCTHPDHTGKGYAARLVRSQIGHITAAAHIPFLHLDLDNTAARKLYEKLGFQTRRHIRVYVLEKEQP</sequence>
<dbReference type="SUPFAM" id="SSF55729">
    <property type="entry name" value="Acyl-CoA N-acyltransferases (Nat)"/>
    <property type="match status" value="1"/>
</dbReference>
<comment type="caution">
    <text evidence="4">The sequence shown here is derived from an EMBL/GenBank/DDBJ whole genome shotgun (WGS) entry which is preliminary data.</text>
</comment>
<keyword evidence="5" id="KW-1185">Reference proteome</keyword>
<dbReference type="InterPro" id="IPR050680">
    <property type="entry name" value="YpeA/RimI_acetyltransf"/>
</dbReference>
<proteinExistence type="predicted"/>
<dbReference type="CDD" id="cd04301">
    <property type="entry name" value="NAT_SF"/>
    <property type="match status" value="1"/>
</dbReference>
<dbReference type="Gene3D" id="3.40.630.30">
    <property type="match status" value="1"/>
</dbReference>
<protein>
    <submittedName>
        <fullName evidence="4">GNAT family N-acetyltransferase</fullName>
    </submittedName>
</protein>
<dbReference type="PANTHER" id="PTHR43420">
    <property type="entry name" value="ACETYLTRANSFERASE"/>
    <property type="match status" value="1"/>
</dbReference>